<sequence length="69" mass="7618">MATMTELLEARNVLHALRLGKQVISVTKDGRRVEYKPADVGDLIRYIATLEEELGISGGRRRGPAGVRL</sequence>
<dbReference type="OrthoDB" id="7021092at2"/>
<proteinExistence type="predicted"/>
<dbReference type="EMBL" id="JMTB01000044">
    <property type="protein sequence ID" value="KFC09043.1"/>
    <property type="molecule type" value="Genomic_DNA"/>
</dbReference>
<gene>
    <name evidence="1" type="ORF">GTGU_01235</name>
</gene>
<protein>
    <recommendedName>
        <fullName evidence="3">Phage tail protein</fullName>
    </recommendedName>
</protein>
<name>A0A085AFP8_9ENTR</name>
<evidence type="ECO:0008006" key="3">
    <source>
        <dbReference type="Google" id="ProtNLM"/>
    </source>
</evidence>
<dbReference type="Proteomes" id="UP000028630">
    <property type="component" value="Unassembled WGS sequence"/>
</dbReference>
<dbReference type="InterPro" id="IPR004174">
    <property type="entry name" value="GpW"/>
</dbReference>
<dbReference type="Pfam" id="PF02831">
    <property type="entry name" value="gpW"/>
    <property type="match status" value="1"/>
</dbReference>
<dbReference type="SUPFAM" id="SSF64210">
    <property type="entry name" value="Head-to-tail joining protein W, gpW"/>
    <property type="match status" value="1"/>
</dbReference>
<organism evidence="1 2">
    <name type="scientific">Trabulsiella guamensis ATCC 49490</name>
    <dbReference type="NCBI Taxonomy" id="1005994"/>
    <lineage>
        <taxon>Bacteria</taxon>
        <taxon>Pseudomonadati</taxon>
        <taxon>Pseudomonadota</taxon>
        <taxon>Gammaproteobacteria</taxon>
        <taxon>Enterobacterales</taxon>
        <taxon>Enterobacteriaceae</taxon>
        <taxon>Trabulsiella</taxon>
    </lineage>
</organism>
<dbReference type="NCBIfam" id="NF047331">
    <property type="entry name" value="phage_HTJ"/>
    <property type="match status" value="1"/>
</dbReference>
<accession>A0A085AFP8</accession>
<dbReference type="InterPro" id="IPR036626">
    <property type="entry name" value="GpW_sf"/>
</dbReference>
<evidence type="ECO:0000313" key="2">
    <source>
        <dbReference type="Proteomes" id="UP000028630"/>
    </source>
</evidence>
<comment type="caution">
    <text evidence="1">The sequence shown here is derived from an EMBL/GenBank/DDBJ whole genome shotgun (WGS) entry which is preliminary data.</text>
</comment>
<evidence type="ECO:0000313" key="1">
    <source>
        <dbReference type="EMBL" id="KFC09043.1"/>
    </source>
</evidence>
<reference evidence="2" key="1">
    <citation type="submission" date="2014-05" db="EMBL/GenBank/DDBJ databases">
        <title>ATOL: Assembling a taxonomically balanced genome-scale reconstruction of the evolutionary history of the Enterobacteriaceae.</title>
        <authorList>
            <person name="Plunkett G. III"/>
            <person name="Neeno-Eckwall E.C."/>
            <person name="Glasner J.D."/>
            <person name="Perna N.T."/>
        </authorList>
    </citation>
    <scope>NUCLEOTIDE SEQUENCE [LARGE SCALE GENOMIC DNA]</scope>
    <source>
        <strain evidence="2">ATCC 49490</strain>
    </source>
</reference>
<dbReference type="AlphaFoldDB" id="A0A085AFP8"/>
<dbReference type="Gene3D" id="3.30.1580.10">
    <property type="entry name" value="Head-to-tail joining protein W"/>
    <property type="match status" value="1"/>
</dbReference>
<dbReference type="eggNOG" id="ENOG5033B6I">
    <property type="taxonomic scope" value="Bacteria"/>
</dbReference>
<keyword evidence="2" id="KW-1185">Reference proteome</keyword>
<dbReference type="RefSeq" id="WP_038154919.1">
    <property type="nucleotide sequence ID" value="NZ_JMTB01000044.1"/>
</dbReference>
<dbReference type="GO" id="GO:0019058">
    <property type="term" value="P:viral life cycle"/>
    <property type="evidence" value="ECO:0007669"/>
    <property type="project" value="InterPro"/>
</dbReference>